<sequence length="899" mass="98317">MQDKPLLKSFKASVSSNTESSYLKSNPAQHATPISNQGKKHSDERRCFLLSLPSESLTHITTYVDDPRSLIALSRTNHRLSDHVAEDNTWYRAFAFHFWGLGPESEPKYETKVMLRKTENTWKKEFVKRSEILCRWEKSRSSTLNYQPQYCNITSLSLLDNMSLMTSNLQYGIVGRSFPLTGKIFKGYYDASGTANGMGIGNPNEEFTPNVSSIALSSNGGTGRIAWGFRSGQVANTFAPRLMESTKSAARFTRCRFEDEHRGAVQCIQFAGRDDDLIISGCDHGQVKFWDTKRMRCLWTGSGMKEDTLLPDACVKLQFIPGSNVVVAALRNGDIMIWRGFQFNADGTGGQTLQGDIQNARIPQPIESKNDLDTMFVDPNSTSSKVILLLHHDTEVAFTRLVIELPSGDVTSTIFCEGPVGPLTAFKPCFVSQPIPSTPVSVPATPIVPGATSLSITMASDIVLFKPSSFILAGDTLGRVCVWPWDVEGTSEISPNGTLVPRVKPIRRWEAHDDGAVCVIETNGIIIVTGSTRGTVKVWDALTFAPIRSFASPTTKPSAINGQWDPVGHIIVRDDLLLATVGSRVLTWHATPVSSDRKNKAKRVGKPKGRSNVVINKWQQQIEMNNDIRESKRAIQDERAHSQRVNGRLRAQQSTLDDLGLTEAEAVEYLLMLSREEDERRRVSELAGSQAIAESSTSQAIAESSGQAIAEYSDRAVAGSSGHGHVENDDDIFDFEDYNEFRLSRSPSSQPSINASPSSRPLLRTIPTNSNEKVQLSRSFNSDRSVPGSAGLRRDVTAPLAMSPSASGMVSAASTPASSFNDPEAFPSMSPTSSISIGRSVSSSVRLAGSWSRGTPPMSLSTPSPVASSPARRAVEEEDEVLRFVLELSLAEARSRGEA</sequence>
<dbReference type="InterPro" id="IPR036047">
    <property type="entry name" value="F-box-like_dom_sf"/>
</dbReference>
<accession>A0A0C9USP0</accession>
<evidence type="ECO:0000256" key="1">
    <source>
        <dbReference type="ARBA" id="ARBA00022574"/>
    </source>
</evidence>
<feature type="repeat" description="WD" evidence="3">
    <location>
        <begin position="258"/>
        <end position="300"/>
    </location>
</feature>
<evidence type="ECO:0000256" key="2">
    <source>
        <dbReference type="ARBA" id="ARBA00022737"/>
    </source>
</evidence>
<dbReference type="Pfam" id="PF12937">
    <property type="entry name" value="F-box-like"/>
    <property type="match status" value="1"/>
</dbReference>
<dbReference type="EMBL" id="KN837229">
    <property type="protein sequence ID" value="KIJ32242.1"/>
    <property type="molecule type" value="Genomic_DNA"/>
</dbReference>
<evidence type="ECO:0000313" key="7">
    <source>
        <dbReference type="Proteomes" id="UP000054279"/>
    </source>
</evidence>
<dbReference type="Gene3D" id="2.130.10.10">
    <property type="entry name" value="YVTN repeat-like/Quinoprotein amine dehydrogenase"/>
    <property type="match status" value="2"/>
</dbReference>
<feature type="region of interest" description="Disordered" evidence="4">
    <location>
        <begin position="743"/>
        <end position="795"/>
    </location>
</feature>
<dbReference type="SUPFAM" id="SSF50978">
    <property type="entry name" value="WD40 repeat-like"/>
    <property type="match status" value="1"/>
</dbReference>
<dbReference type="InterPro" id="IPR036322">
    <property type="entry name" value="WD40_repeat_dom_sf"/>
</dbReference>
<dbReference type="InterPro" id="IPR015943">
    <property type="entry name" value="WD40/YVTN_repeat-like_dom_sf"/>
</dbReference>
<keyword evidence="7" id="KW-1185">Reference proteome</keyword>
<evidence type="ECO:0000256" key="4">
    <source>
        <dbReference type="SAM" id="MobiDB-lite"/>
    </source>
</evidence>
<dbReference type="SUPFAM" id="SSF81383">
    <property type="entry name" value="F-box domain"/>
    <property type="match status" value="1"/>
</dbReference>
<dbReference type="Gene3D" id="1.20.1280.50">
    <property type="match status" value="1"/>
</dbReference>
<feature type="domain" description="F-box" evidence="5">
    <location>
        <begin position="46"/>
        <end position="93"/>
    </location>
</feature>
<dbReference type="PANTHER" id="PTHR44019">
    <property type="entry name" value="WD REPEAT-CONTAINING PROTEIN 55"/>
    <property type="match status" value="1"/>
</dbReference>
<evidence type="ECO:0000256" key="3">
    <source>
        <dbReference type="PROSITE-ProRule" id="PRU00221"/>
    </source>
</evidence>
<feature type="compositionally biased region" description="Polar residues" evidence="4">
    <location>
        <begin position="858"/>
        <end position="867"/>
    </location>
</feature>
<feature type="region of interest" description="Disordered" evidence="4">
    <location>
        <begin position="18"/>
        <end position="40"/>
    </location>
</feature>
<gene>
    <name evidence="6" type="ORF">M422DRAFT_265892</name>
</gene>
<evidence type="ECO:0000259" key="5">
    <source>
        <dbReference type="PROSITE" id="PS50181"/>
    </source>
</evidence>
<dbReference type="SMART" id="SM00320">
    <property type="entry name" value="WD40"/>
    <property type="match status" value="3"/>
</dbReference>
<name>A0A0C9USP0_SPHS4</name>
<feature type="compositionally biased region" description="Polar residues" evidence="4">
    <location>
        <begin position="766"/>
        <end position="784"/>
    </location>
</feature>
<dbReference type="Pfam" id="PF00400">
    <property type="entry name" value="WD40"/>
    <property type="match status" value="2"/>
</dbReference>
<reference evidence="6 7" key="1">
    <citation type="submission" date="2014-06" db="EMBL/GenBank/DDBJ databases">
        <title>Evolutionary Origins and Diversification of the Mycorrhizal Mutualists.</title>
        <authorList>
            <consortium name="DOE Joint Genome Institute"/>
            <consortium name="Mycorrhizal Genomics Consortium"/>
            <person name="Kohler A."/>
            <person name="Kuo A."/>
            <person name="Nagy L.G."/>
            <person name="Floudas D."/>
            <person name="Copeland A."/>
            <person name="Barry K.W."/>
            <person name="Cichocki N."/>
            <person name="Veneault-Fourrey C."/>
            <person name="LaButti K."/>
            <person name="Lindquist E.A."/>
            <person name="Lipzen A."/>
            <person name="Lundell T."/>
            <person name="Morin E."/>
            <person name="Murat C."/>
            <person name="Riley R."/>
            <person name="Ohm R."/>
            <person name="Sun H."/>
            <person name="Tunlid A."/>
            <person name="Henrissat B."/>
            <person name="Grigoriev I.V."/>
            <person name="Hibbett D.S."/>
            <person name="Martin F."/>
        </authorList>
    </citation>
    <scope>NUCLEOTIDE SEQUENCE [LARGE SCALE GENOMIC DNA]</scope>
    <source>
        <strain evidence="6 7">SS14</strain>
    </source>
</reference>
<dbReference type="Proteomes" id="UP000054279">
    <property type="component" value="Unassembled WGS sequence"/>
</dbReference>
<proteinExistence type="predicted"/>
<evidence type="ECO:0000313" key="6">
    <source>
        <dbReference type="EMBL" id="KIJ32242.1"/>
    </source>
</evidence>
<organism evidence="6 7">
    <name type="scientific">Sphaerobolus stellatus (strain SS14)</name>
    <dbReference type="NCBI Taxonomy" id="990650"/>
    <lineage>
        <taxon>Eukaryota</taxon>
        <taxon>Fungi</taxon>
        <taxon>Dikarya</taxon>
        <taxon>Basidiomycota</taxon>
        <taxon>Agaricomycotina</taxon>
        <taxon>Agaricomycetes</taxon>
        <taxon>Phallomycetidae</taxon>
        <taxon>Geastrales</taxon>
        <taxon>Sphaerobolaceae</taxon>
        <taxon>Sphaerobolus</taxon>
    </lineage>
</organism>
<keyword evidence="1 3" id="KW-0853">WD repeat</keyword>
<feature type="compositionally biased region" description="Polar residues" evidence="4">
    <location>
        <begin position="18"/>
        <end position="37"/>
    </location>
</feature>
<keyword evidence="2" id="KW-0677">Repeat</keyword>
<dbReference type="PROSITE" id="PS50181">
    <property type="entry name" value="FBOX"/>
    <property type="match status" value="1"/>
</dbReference>
<dbReference type="PROSITE" id="PS50082">
    <property type="entry name" value="WD_REPEATS_2"/>
    <property type="match status" value="1"/>
</dbReference>
<dbReference type="InterPro" id="IPR050505">
    <property type="entry name" value="WDR55/POC1"/>
</dbReference>
<dbReference type="InterPro" id="IPR001680">
    <property type="entry name" value="WD40_rpt"/>
</dbReference>
<dbReference type="AlphaFoldDB" id="A0A0C9USP0"/>
<feature type="region of interest" description="Disordered" evidence="4">
    <location>
        <begin position="848"/>
        <end position="873"/>
    </location>
</feature>
<dbReference type="PANTHER" id="PTHR44019:SF8">
    <property type="entry name" value="POC1 CENTRIOLAR PROTEIN HOMOLOG"/>
    <property type="match status" value="1"/>
</dbReference>
<dbReference type="InterPro" id="IPR001810">
    <property type="entry name" value="F-box_dom"/>
</dbReference>
<feature type="compositionally biased region" description="Low complexity" evidence="4">
    <location>
        <begin position="744"/>
        <end position="760"/>
    </location>
</feature>
<dbReference type="HOGENOM" id="CLU_008398_0_0_1"/>
<dbReference type="OrthoDB" id="429520at2759"/>
<protein>
    <recommendedName>
        <fullName evidence="5">F-box domain-containing protein</fullName>
    </recommendedName>
</protein>